<feature type="compositionally biased region" description="Basic and acidic residues" evidence="1">
    <location>
        <begin position="157"/>
        <end position="168"/>
    </location>
</feature>
<evidence type="ECO:0000313" key="2">
    <source>
        <dbReference type="EMBL" id="KAK8087605.1"/>
    </source>
</evidence>
<sequence length="168" mass="17386">MGAADPTAGFQAGTRRGLALDRLEVRYGFLPQPPSSGPACLFFVASDVAWPIALVVSLMPRAVNHPPSGQRRRFLVVITGDGAVGGVGAELEVRVDALRGVDDLLDRAGQGLDPAGGDLDLSLQLDFACRGVMGAASPSVATTSKGWQSAGATTPAKRTESRERCIVG</sequence>
<evidence type="ECO:0000313" key="3">
    <source>
        <dbReference type="Proteomes" id="UP001433268"/>
    </source>
</evidence>
<dbReference type="GeneID" id="92039941"/>
<dbReference type="RefSeq" id="XP_066670499.1">
    <property type="nucleotide sequence ID" value="XM_066806881.1"/>
</dbReference>
<dbReference type="Proteomes" id="UP001433268">
    <property type="component" value="Unassembled WGS sequence"/>
</dbReference>
<comment type="caution">
    <text evidence="2">The sequence shown here is derived from an EMBL/GenBank/DDBJ whole genome shotgun (WGS) entry which is preliminary data.</text>
</comment>
<proteinExistence type="predicted"/>
<organism evidence="2 3">
    <name type="scientific">Apiospora hydei</name>
    <dbReference type="NCBI Taxonomy" id="1337664"/>
    <lineage>
        <taxon>Eukaryota</taxon>
        <taxon>Fungi</taxon>
        <taxon>Dikarya</taxon>
        <taxon>Ascomycota</taxon>
        <taxon>Pezizomycotina</taxon>
        <taxon>Sordariomycetes</taxon>
        <taxon>Xylariomycetidae</taxon>
        <taxon>Amphisphaeriales</taxon>
        <taxon>Apiosporaceae</taxon>
        <taxon>Apiospora</taxon>
    </lineage>
</organism>
<keyword evidence="3" id="KW-1185">Reference proteome</keyword>
<feature type="region of interest" description="Disordered" evidence="1">
    <location>
        <begin position="139"/>
        <end position="168"/>
    </location>
</feature>
<evidence type="ECO:0000256" key="1">
    <source>
        <dbReference type="SAM" id="MobiDB-lite"/>
    </source>
</evidence>
<gene>
    <name evidence="2" type="ORF">PG997_002566</name>
</gene>
<accession>A0ABR1WWT2</accession>
<protein>
    <submittedName>
        <fullName evidence="2">Uncharacterized protein</fullName>
    </submittedName>
</protein>
<dbReference type="EMBL" id="JAQQWN010000004">
    <property type="protein sequence ID" value="KAK8087605.1"/>
    <property type="molecule type" value="Genomic_DNA"/>
</dbReference>
<name>A0ABR1WWT2_9PEZI</name>
<reference evidence="2 3" key="1">
    <citation type="submission" date="2023-01" db="EMBL/GenBank/DDBJ databases">
        <title>Analysis of 21 Apiospora genomes using comparative genomics revels a genus with tremendous synthesis potential of carbohydrate active enzymes and secondary metabolites.</title>
        <authorList>
            <person name="Sorensen T."/>
        </authorList>
    </citation>
    <scope>NUCLEOTIDE SEQUENCE [LARGE SCALE GENOMIC DNA]</scope>
    <source>
        <strain evidence="2 3">CBS 114990</strain>
    </source>
</reference>
<feature type="compositionally biased region" description="Polar residues" evidence="1">
    <location>
        <begin position="139"/>
        <end position="152"/>
    </location>
</feature>